<name>A0A8B7P3D1_HYAAZ</name>
<evidence type="ECO:0000313" key="8">
    <source>
        <dbReference type="Proteomes" id="UP000694843"/>
    </source>
</evidence>
<sequence length="272" mass="29454">MMIEWTVNNEIQLFHAMTGHKPIGINKHFQMLMIHSKLSESLHTEVSSQIIWDKLRTLYDLSALEDSDKLQFPITDGSEFTLPSDYLQNVNVPSDLLASDTRLVDTSTPQLQSLPLNDASSTLKESRLTPSVSLPTAQPPANTIGASSKGTPASSSSALAVITSRNQSLSSSRHQSPCSSRLTAAVSSPGRLVNGKESELLTPKQRAYNRVSNESKEGSSTPSSLGRRSGASRQTSDETADETTPRRPKRGRDSKSGSPVASSAPHSKRRKV</sequence>
<feature type="region of interest" description="Disordered" evidence="7">
    <location>
        <begin position="109"/>
        <end position="272"/>
    </location>
</feature>
<evidence type="ECO:0000313" key="9">
    <source>
        <dbReference type="RefSeq" id="XP_018020624.1"/>
    </source>
</evidence>
<organism evidence="8 9">
    <name type="scientific">Hyalella azteca</name>
    <name type="common">Amphipod</name>
    <dbReference type="NCBI Taxonomy" id="294128"/>
    <lineage>
        <taxon>Eukaryota</taxon>
        <taxon>Metazoa</taxon>
        <taxon>Ecdysozoa</taxon>
        <taxon>Arthropoda</taxon>
        <taxon>Crustacea</taxon>
        <taxon>Multicrustacea</taxon>
        <taxon>Malacostraca</taxon>
        <taxon>Eumalacostraca</taxon>
        <taxon>Peracarida</taxon>
        <taxon>Amphipoda</taxon>
        <taxon>Senticaudata</taxon>
        <taxon>Talitrida</taxon>
        <taxon>Talitroidea</taxon>
        <taxon>Hyalellidae</taxon>
        <taxon>Hyalella</taxon>
    </lineage>
</organism>
<dbReference type="GeneID" id="108676991"/>
<feature type="compositionally biased region" description="Polar residues" evidence="7">
    <location>
        <begin position="218"/>
        <end position="234"/>
    </location>
</feature>
<comment type="similarity">
    <text evidence="2">Belongs to the EAF7 family.</text>
</comment>
<dbReference type="Proteomes" id="UP000694843">
    <property type="component" value="Unplaced"/>
</dbReference>
<feature type="compositionally biased region" description="Polar residues" evidence="7">
    <location>
        <begin position="256"/>
        <end position="265"/>
    </location>
</feature>
<evidence type="ECO:0000256" key="6">
    <source>
        <dbReference type="ARBA" id="ARBA00023242"/>
    </source>
</evidence>
<proteinExistence type="inferred from homology"/>
<keyword evidence="5" id="KW-0804">Transcription</keyword>
<dbReference type="GO" id="GO:0006325">
    <property type="term" value="P:chromatin organization"/>
    <property type="evidence" value="ECO:0007669"/>
    <property type="project" value="UniProtKB-KW"/>
</dbReference>
<evidence type="ECO:0000256" key="3">
    <source>
        <dbReference type="ARBA" id="ARBA00022853"/>
    </source>
</evidence>
<dbReference type="OrthoDB" id="5595141at2759"/>
<comment type="subcellular location">
    <subcellularLocation>
        <location evidence="1">Nucleus</location>
    </subcellularLocation>
</comment>
<evidence type="ECO:0000256" key="5">
    <source>
        <dbReference type="ARBA" id="ARBA00023163"/>
    </source>
</evidence>
<dbReference type="RefSeq" id="XP_018020624.1">
    <property type="nucleotide sequence ID" value="XM_018165135.2"/>
</dbReference>
<dbReference type="Pfam" id="PF07904">
    <property type="entry name" value="Eaf7"/>
    <property type="match status" value="1"/>
</dbReference>
<dbReference type="GO" id="GO:0035267">
    <property type="term" value="C:NuA4 histone acetyltransferase complex"/>
    <property type="evidence" value="ECO:0007669"/>
    <property type="project" value="TreeGrafter"/>
</dbReference>
<evidence type="ECO:0000256" key="2">
    <source>
        <dbReference type="ARBA" id="ARBA00007117"/>
    </source>
</evidence>
<keyword evidence="6" id="KW-0539">Nucleus</keyword>
<dbReference type="AlphaFoldDB" id="A0A8B7P3D1"/>
<evidence type="ECO:0000256" key="4">
    <source>
        <dbReference type="ARBA" id="ARBA00023015"/>
    </source>
</evidence>
<dbReference type="CTD" id="55257"/>
<reference evidence="9" key="1">
    <citation type="submission" date="2025-08" db="UniProtKB">
        <authorList>
            <consortium name="RefSeq"/>
        </authorList>
    </citation>
    <scope>IDENTIFICATION</scope>
    <source>
        <tissue evidence="9">Whole organism</tissue>
    </source>
</reference>
<protein>
    <submittedName>
        <fullName evidence="9">Chromatin modification-related protein EAF7-like isoform X1</fullName>
    </submittedName>
</protein>
<feature type="compositionally biased region" description="Low complexity" evidence="7">
    <location>
        <begin position="146"/>
        <end position="181"/>
    </location>
</feature>
<gene>
    <name evidence="9" type="primary">LOC108676991</name>
</gene>
<dbReference type="InterPro" id="IPR012423">
    <property type="entry name" value="Eaf7/MRGBP"/>
</dbReference>
<dbReference type="PANTHER" id="PTHR13581:SF5">
    <property type="entry name" value="MRG_MORF4L-BINDING PROTEIN"/>
    <property type="match status" value="1"/>
</dbReference>
<dbReference type="PANTHER" id="PTHR13581">
    <property type="entry name" value="MRG-BINDING PROTEIN"/>
    <property type="match status" value="1"/>
</dbReference>
<accession>A0A8B7P3D1</accession>
<dbReference type="GO" id="GO:0006357">
    <property type="term" value="P:regulation of transcription by RNA polymerase II"/>
    <property type="evidence" value="ECO:0007669"/>
    <property type="project" value="TreeGrafter"/>
</dbReference>
<keyword evidence="3" id="KW-0156">Chromatin regulator</keyword>
<feature type="compositionally biased region" description="Polar residues" evidence="7">
    <location>
        <begin position="109"/>
        <end position="145"/>
    </location>
</feature>
<dbReference type="GO" id="GO:0005634">
    <property type="term" value="C:nucleus"/>
    <property type="evidence" value="ECO:0007669"/>
    <property type="project" value="UniProtKB-SubCell"/>
</dbReference>
<dbReference type="KEGG" id="hazt:108676991"/>
<evidence type="ECO:0000256" key="7">
    <source>
        <dbReference type="SAM" id="MobiDB-lite"/>
    </source>
</evidence>
<keyword evidence="8" id="KW-1185">Reference proteome</keyword>
<keyword evidence="4" id="KW-0805">Transcription regulation</keyword>
<evidence type="ECO:0000256" key="1">
    <source>
        <dbReference type="ARBA" id="ARBA00004123"/>
    </source>
</evidence>